<organism evidence="3 4">
    <name type="scientific">Paenibacillus solanacearum</name>
    <dbReference type="NCBI Taxonomy" id="2048548"/>
    <lineage>
        <taxon>Bacteria</taxon>
        <taxon>Bacillati</taxon>
        <taxon>Bacillota</taxon>
        <taxon>Bacilli</taxon>
        <taxon>Bacillales</taxon>
        <taxon>Paenibacillaceae</taxon>
        <taxon>Paenibacillus</taxon>
    </lineage>
</organism>
<evidence type="ECO:0000313" key="3">
    <source>
        <dbReference type="EMBL" id="CAG7634129.1"/>
    </source>
</evidence>
<gene>
    <name evidence="3" type="ORF">PAESOLCIP111_03534</name>
</gene>
<comment type="caution">
    <text evidence="3">The sequence shown here is derived from an EMBL/GenBank/DDBJ whole genome shotgun (WGS) entry which is preliminary data.</text>
</comment>
<proteinExistence type="predicted"/>
<protein>
    <recommendedName>
        <fullName evidence="5">Type IV pilus biogenesis protein PilP</fullName>
    </recommendedName>
</protein>
<feature type="signal peptide" evidence="2">
    <location>
        <begin position="1"/>
        <end position="25"/>
    </location>
</feature>
<feature type="compositionally biased region" description="Low complexity" evidence="1">
    <location>
        <begin position="90"/>
        <end position="109"/>
    </location>
</feature>
<dbReference type="RefSeq" id="WP_246627498.1">
    <property type="nucleotide sequence ID" value="NZ_CAJVAS010000015.1"/>
</dbReference>
<accession>A0A916K2P1</accession>
<evidence type="ECO:0000313" key="4">
    <source>
        <dbReference type="Proteomes" id="UP000693672"/>
    </source>
</evidence>
<feature type="chain" id="PRO_5038000233" description="Type IV pilus biogenesis protein PilP" evidence="2">
    <location>
        <begin position="26"/>
        <end position="207"/>
    </location>
</feature>
<dbReference type="Proteomes" id="UP000693672">
    <property type="component" value="Unassembled WGS sequence"/>
</dbReference>
<keyword evidence="4" id="KW-1185">Reference proteome</keyword>
<dbReference type="AlphaFoldDB" id="A0A916K2P1"/>
<dbReference type="EMBL" id="CAJVAS010000015">
    <property type="protein sequence ID" value="CAG7634129.1"/>
    <property type="molecule type" value="Genomic_DNA"/>
</dbReference>
<name>A0A916K2P1_9BACL</name>
<sequence length="207" mass="21759">MTSRIKKVTLTAAILSLSALSFAYADSATTTTQPGSVDDPVITKSYFEQNIQKQVAEQMTKQTVNEEMLKQLVAAEVAKIAGNINGGNPTGSNPVTTPSTSSSTSDSTSNMSIIQLGAGQMLYGGDGTEFIVRTGQTTVFSSDENGIPDVTIGKDIAAGATVETNHLLIVPREGRGIKPAPKNNQEIYVMVRGNYLLTNADGSKATP</sequence>
<evidence type="ECO:0000256" key="2">
    <source>
        <dbReference type="SAM" id="SignalP"/>
    </source>
</evidence>
<reference evidence="3" key="1">
    <citation type="submission" date="2021-06" db="EMBL/GenBank/DDBJ databases">
        <authorList>
            <person name="Criscuolo A."/>
        </authorList>
    </citation>
    <scope>NUCLEOTIDE SEQUENCE</scope>
    <source>
        <strain evidence="3">CIP111600</strain>
    </source>
</reference>
<keyword evidence="2" id="KW-0732">Signal</keyword>
<feature type="region of interest" description="Disordered" evidence="1">
    <location>
        <begin position="83"/>
        <end position="109"/>
    </location>
</feature>
<evidence type="ECO:0008006" key="5">
    <source>
        <dbReference type="Google" id="ProtNLM"/>
    </source>
</evidence>
<evidence type="ECO:0000256" key="1">
    <source>
        <dbReference type="SAM" id="MobiDB-lite"/>
    </source>
</evidence>